<proteinExistence type="predicted"/>
<feature type="non-terminal residue" evidence="1">
    <location>
        <position position="1"/>
    </location>
</feature>
<sequence length="62" mass="7270">LHHETVYDQSSGIQQMLMGCLGYSFERSMRTFDANIRTPQSRCSRTEKCQRAKCDVVTRQKR</sequence>
<organism evidence="1 2">
    <name type="scientific">Nesidiocoris tenuis</name>
    <dbReference type="NCBI Taxonomy" id="355587"/>
    <lineage>
        <taxon>Eukaryota</taxon>
        <taxon>Metazoa</taxon>
        <taxon>Ecdysozoa</taxon>
        <taxon>Arthropoda</taxon>
        <taxon>Hexapoda</taxon>
        <taxon>Insecta</taxon>
        <taxon>Pterygota</taxon>
        <taxon>Neoptera</taxon>
        <taxon>Paraneoptera</taxon>
        <taxon>Hemiptera</taxon>
        <taxon>Heteroptera</taxon>
        <taxon>Panheteroptera</taxon>
        <taxon>Cimicomorpha</taxon>
        <taxon>Miridae</taxon>
        <taxon>Dicyphina</taxon>
        <taxon>Nesidiocoris</taxon>
    </lineage>
</organism>
<reference evidence="1 2" key="1">
    <citation type="submission" date="2020-02" db="EMBL/GenBank/DDBJ databases">
        <authorList>
            <person name="Ferguson B K."/>
        </authorList>
    </citation>
    <scope>NUCLEOTIDE SEQUENCE [LARGE SCALE GENOMIC DNA]</scope>
</reference>
<evidence type="ECO:0000313" key="2">
    <source>
        <dbReference type="Proteomes" id="UP000479000"/>
    </source>
</evidence>
<dbReference type="AlphaFoldDB" id="A0A6H5G9D6"/>
<evidence type="ECO:0000313" key="1">
    <source>
        <dbReference type="EMBL" id="CAA9998859.1"/>
    </source>
</evidence>
<keyword evidence="2" id="KW-1185">Reference proteome</keyword>
<accession>A0A6H5G9D6</accession>
<dbReference type="Proteomes" id="UP000479000">
    <property type="component" value="Unassembled WGS sequence"/>
</dbReference>
<protein>
    <submittedName>
        <fullName evidence="1">Uncharacterized protein</fullName>
    </submittedName>
</protein>
<dbReference type="EMBL" id="CADCXU010007478">
    <property type="protein sequence ID" value="CAA9998859.1"/>
    <property type="molecule type" value="Genomic_DNA"/>
</dbReference>
<gene>
    <name evidence="1" type="ORF">NTEN_LOCUS5142</name>
</gene>
<name>A0A6H5G9D6_9HEMI</name>